<evidence type="ECO:0000256" key="3">
    <source>
        <dbReference type="SAM" id="Phobius"/>
    </source>
</evidence>
<evidence type="ECO:0000256" key="2">
    <source>
        <dbReference type="SAM" id="MobiDB-lite"/>
    </source>
</evidence>
<keyword evidence="3" id="KW-0812">Transmembrane</keyword>
<keyword evidence="3" id="KW-1133">Transmembrane helix</keyword>
<dbReference type="PROSITE" id="PS50202">
    <property type="entry name" value="MSP"/>
    <property type="match status" value="1"/>
</dbReference>
<organism evidence="5 6">
    <name type="scientific">Ascaris lumbricoides</name>
    <name type="common">Giant roundworm</name>
    <dbReference type="NCBI Taxonomy" id="6252"/>
    <lineage>
        <taxon>Eukaryota</taxon>
        <taxon>Metazoa</taxon>
        <taxon>Ecdysozoa</taxon>
        <taxon>Nematoda</taxon>
        <taxon>Chromadorea</taxon>
        <taxon>Rhabditida</taxon>
        <taxon>Spirurina</taxon>
        <taxon>Ascaridomorpha</taxon>
        <taxon>Ascaridoidea</taxon>
        <taxon>Ascarididae</taxon>
        <taxon>Ascaris</taxon>
    </lineage>
</organism>
<evidence type="ECO:0000313" key="5">
    <source>
        <dbReference type="Proteomes" id="UP000036681"/>
    </source>
</evidence>
<keyword evidence="3" id="KW-0472">Membrane</keyword>
<reference evidence="6" key="1">
    <citation type="submission" date="2023-03" db="UniProtKB">
        <authorList>
            <consortium name="WormBaseParasite"/>
        </authorList>
    </citation>
    <scope>IDENTIFICATION</scope>
</reference>
<keyword evidence="1" id="KW-0206">Cytoskeleton</keyword>
<evidence type="ECO:0000256" key="1">
    <source>
        <dbReference type="RuleBase" id="RU003425"/>
    </source>
</evidence>
<feature type="compositionally biased region" description="Low complexity" evidence="2">
    <location>
        <begin position="324"/>
        <end position="353"/>
    </location>
</feature>
<dbReference type="InterPro" id="IPR000535">
    <property type="entry name" value="MSP_dom"/>
</dbReference>
<dbReference type="Pfam" id="PF00635">
    <property type="entry name" value="Motile_Sperm"/>
    <property type="match status" value="1"/>
</dbReference>
<feature type="compositionally biased region" description="Basic and acidic residues" evidence="2">
    <location>
        <begin position="314"/>
        <end position="323"/>
    </location>
</feature>
<proteinExistence type="predicted"/>
<accession>A0A9J2PMJ8</accession>
<dbReference type="AlphaFoldDB" id="A0A9J2PMJ8"/>
<dbReference type="Gene3D" id="2.60.40.10">
    <property type="entry name" value="Immunoglobulins"/>
    <property type="match status" value="1"/>
</dbReference>
<dbReference type="SUPFAM" id="SSF49354">
    <property type="entry name" value="PapD-like"/>
    <property type="match status" value="1"/>
</dbReference>
<evidence type="ECO:0000259" key="4">
    <source>
        <dbReference type="PROSITE" id="PS50202"/>
    </source>
</evidence>
<dbReference type="InterPro" id="IPR008962">
    <property type="entry name" value="PapD-like_sf"/>
</dbReference>
<name>A0A9J2PMJ8_ASCLU</name>
<feature type="region of interest" description="Disordered" evidence="2">
    <location>
        <begin position="314"/>
        <end position="353"/>
    </location>
</feature>
<keyword evidence="5" id="KW-1185">Reference proteome</keyword>
<comment type="function">
    <text evidence="1">Central component in molecular interactions underlying sperm crawling. Forms an extensive filament system that extends from sperm villipoda, along the leading edge of the pseudopod.</text>
</comment>
<feature type="transmembrane region" description="Helical" evidence="3">
    <location>
        <begin position="102"/>
        <end position="121"/>
    </location>
</feature>
<feature type="domain" description="MSP" evidence="4">
    <location>
        <begin position="171"/>
        <end position="311"/>
    </location>
</feature>
<sequence>MTSFCPRYNATKRGQTFHVGDSDICFAAHGKTGITSFLRAQLRPFPVVGGPYFRCRRDSTTSRLGFDSFYALTMCPLLECGMNDSHFSVVHIFKNNGRKLSATLYFFRGWLAAVSFLLTFLRKTYRLEFGIVYRSSSGDSIGVSKGSTPGGLSEQTAISPGSPNCALTPKFIAVEPAQVTFDLSQNRSFANIKITSVLSYHIIYMNYNVGGGGYRIKDMNIVLSMNPGRVAWRIRTNAPTRYVVMPTSGFLTSNGNVTASITLIDSHKYHHRHRFMVQAMEAKEGEKDRKKIWDDERAEKLDVVQSIRVIASEKASKHVENSPKESTTTPSSKSLAPSFSTNSKSMSESSESMSTSFAKKEAASSGIPMSDLEYAKKVDELTVKVKGAMGEKAKESQKLIEVVNEVKKIEIELDRTGAQCRDLNDKVAYEETQCKVITVSLIHDDKTSPFFRSVMNRNHQSIGNEAVCHQWISNSIGRC</sequence>
<keyword evidence="1" id="KW-0963">Cytoplasm</keyword>
<evidence type="ECO:0000313" key="6">
    <source>
        <dbReference type="WBParaSite" id="ALUE_0001116701-mRNA-1"/>
    </source>
</evidence>
<dbReference type="WBParaSite" id="ALUE_0001116701-mRNA-1">
    <property type="protein sequence ID" value="ALUE_0001116701-mRNA-1"/>
    <property type="gene ID" value="ALUE_0001116701"/>
</dbReference>
<dbReference type="InterPro" id="IPR013783">
    <property type="entry name" value="Ig-like_fold"/>
</dbReference>
<dbReference type="Proteomes" id="UP000036681">
    <property type="component" value="Unplaced"/>
</dbReference>
<protein>
    <recommendedName>
        <fullName evidence="1">Major sperm protein</fullName>
    </recommendedName>
</protein>